<gene>
    <name evidence="3" type="primary">rsbU_1</name>
    <name evidence="3" type="ORF">OJF2_18110</name>
</gene>
<dbReference type="EC" id="3.1.3.3" evidence="3"/>
<dbReference type="KEGG" id="agv:OJF2_18110"/>
<sequence length="281" mass="30118">MIPPNQTPPIAAMACMEIRGGSQAVHEAFSTPGLDAWLYSRPHDGDACGGDVHYVSLCGGGVITRLVVADVSGHGAGVAGFSETLRQLMRKNINSKSQTRLVQALNREFGEAAQLSKFATAVVATYLAHRGTLTVSNAGHPRPLWYRASEGSWEILDRDALRRGNLPLGIDEDSSYGQFTIPLGRGDLVLFYTDALTEAADPAGRLLGEDGLLALARALDSSEPGTLLPSLLNSMEQHRGGRPADDDVTVLAIRHNASGPRRRTIGERLEVYGKVFGLKAY</sequence>
<feature type="domain" description="PPM-type phosphatase" evidence="2">
    <location>
        <begin position="33"/>
        <end position="255"/>
    </location>
</feature>
<evidence type="ECO:0000256" key="1">
    <source>
        <dbReference type="ARBA" id="ARBA00022801"/>
    </source>
</evidence>
<dbReference type="GO" id="GO:0016791">
    <property type="term" value="F:phosphatase activity"/>
    <property type="evidence" value="ECO:0007669"/>
    <property type="project" value="TreeGrafter"/>
</dbReference>
<dbReference type="Pfam" id="PF07228">
    <property type="entry name" value="SpoIIE"/>
    <property type="match status" value="1"/>
</dbReference>
<dbReference type="PANTHER" id="PTHR43156:SF2">
    <property type="entry name" value="STAGE II SPORULATION PROTEIN E"/>
    <property type="match status" value="1"/>
</dbReference>
<reference evidence="3 4" key="1">
    <citation type="submission" date="2019-08" db="EMBL/GenBank/DDBJ databases">
        <title>Deep-cultivation of Planctomycetes and their phenomic and genomic characterization uncovers novel biology.</title>
        <authorList>
            <person name="Wiegand S."/>
            <person name="Jogler M."/>
            <person name="Boedeker C."/>
            <person name="Pinto D."/>
            <person name="Vollmers J."/>
            <person name="Rivas-Marin E."/>
            <person name="Kohn T."/>
            <person name="Peeters S.H."/>
            <person name="Heuer A."/>
            <person name="Rast P."/>
            <person name="Oberbeckmann S."/>
            <person name="Bunk B."/>
            <person name="Jeske O."/>
            <person name="Meyerdierks A."/>
            <person name="Storesund J.E."/>
            <person name="Kallscheuer N."/>
            <person name="Luecker S."/>
            <person name="Lage O.M."/>
            <person name="Pohl T."/>
            <person name="Merkel B.J."/>
            <person name="Hornburger P."/>
            <person name="Mueller R.-W."/>
            <person name="Bruemmer F."/>
            <person name="Labrenz M."/>
            <person name="Spormann A.M."/>
            <person name="Op den Camp H."/>
            <person name="Overmann J."/>
            <person name="Amann R."/>
            <person name="Jetten M.S.M."/>
            <person name="Mascher T."/>
            <person name="Medema M.H."/>
            <person name="Devos D.P."/>
            <person name="Kaster A.-K."/>
            <person name="Ovreas L."/>
            <person name="Rohde M."/>
            <person name="Galperin M.Y."/>
            <person name="Jogler C."/>
        </authorList>
    </citation>
    <scope>NUCLEOTIDE SEQUENCE [LARGE SCALE GENOMIC DNA]</scope>
    <source>
        <strain evidence="3 4">OJF2</strain>
    </source>
</reference>
<evidence type="ECO:0000313" key="4">
    <source>
        <dbReference type="Proteomes" id="UP000324233"/>
    </source>
</evidence>
<dbReference type="Proteomes" id="UP000324233">
    <property type="component" value="Chromosome"/>
</dbReference>
<dbReference type="PANTHER" id="PTHR43156">
    <property type="entry name" value="STAGE II SPORULATION PROTEIN E-RELATED"/>
    <property type="match status" value="1"/>
</dbReference>
<keyword evidence="4" id="KW-1185">Reference proteome</keyword>
<dbReference type="EMBL" id="CP042997">
    <property type="protein sequence ID" value="QEH33310.1"/>
    <property type="molecule type" value="Genomic_DNA"/>
</dbReference>
<dbReference type="InterPro" id="IPR001932">
    <property type="entry name" value="PPM-type_phosphatase-like_dom"/>
</dbReference>
<dbReference type="SMART" id="SM00331">
    <property type="entry name" value="PP2C_SIG"/>
    <property type="match status" value="1"/>
</dbReference>
<proteinExistence type="predicted"/>
<dbReference type="InterPro" id="IPR052016">
    <property type="entry name" value="Bact_Sigma-Reg"/>
</dbReference>
<dbReference type="AlphaFoldDB" id="A0A5B9W082"/>
<name>A0A5B9W082_9BACT</name>
<dbReference type="Gene3D" id="3.60.40.10">
    <property type="entry name" value="PPM-type phosphatase domain"/>
    <property type="match status" value="1"/>
</dbReference>
<organism evidence="3 4">
    <name type="scientific">Aquisphaera giovannonii</name>
    <dbReference type="NCBI Taxonomy" id="406548"/>
    <lineage>
        <taxon>Bacteria</taxon>
        <taxon>Pseudomonadati</taxon>
        <taxon>Planctomycetota</taxon>
        <taxon>Planctomycetia</taxon>
        <taxon>Isosphaerales</taxon>
        <taxon>Isosphaeraceae</taxon>
        <taxon>Aquisphaera</taxon>
    </lineage>
</organism>
<evidence type="ECO:0000259" key="2">
    <source>
        <dbReference type="SMART" id="SM00331"/>
    </source>
</evidence>
<accession>A0A5B9W082</accession>
<dbReference type="InterPro" id="IPR036457">
    <property type="entry name" value="PPM-type-like_dom_sf"/>
</dbReference>
<protein>
    <submittedName>
        <fullName evidence="3">Phosphoserine phosphatase RsbU</fullName>
        <ecNumber evidence="3">3.1.3.3</ecNumber>
    </submittedName>
</protein>
<dbReference type="SUPFAM" id="SSF81606">
    <property type="entry name" value="PP2C-like"/>
    <property type="match status" value="1"/>
</dbReference>
<evidence type="ECO:0000313" key="3">
    <source>
        <dbReference type="EMBL" id="QEH33310.1"/>
    </source>
</evidence>
<keyword evidence="1 3" id="KW-0378">Hydrolase</keyword>